<gene>
    <name evidence="2" type="primary">epsG</name>
    <name evidence="2" type="ORF">MAMMFC1_00768</name>
</gene>
<name>A0A348AGC2_9FIRM</name>
<feature type="transmembrane region" description="Helical" evidence="1">
    <location>
        <begin position="300"/>
        <end position="319"/>
    </location>
</feature>
<proteinExistence type="predicted"/>
<evidence type="ECO:0000256" key="1">
    <source>
        <dbReference type="SAM" id="Phobius"/>
    </source>
</evidence>
<dbReference type="InterPro" id="IPR049458">
    <property type="entry name" value="EpsG-like"/>
</dbReference>
<feature type="transmembrane region" description="Helical" evidence="1">
    <location>
        <begin position="35"/>
        <end position="54"/>
    </location>
</feature>
<evidence type="ECO:0000313" key="2">
    <source>
        <dbReference type="EMBL" id="BBB90120.1"/>
    </source>
</evidence>
<dbReference type="Pfam" id="PF14897">
    <property type="entry name" value="EpsG"/>
    <property type="match status" value="1"/>
</dbReference>
<keyword evidence="3" id="KW-1185">Reference proteome</keyword>
<feature type="transmembrane region" description="Helical" evidence="1">
    <location>
        <begin position="172"/>
        <end position="195"/>
    </location>
</feature>
<dbReference type="KEGG" id="mana:MAMMFC1_00768"/>
<feature type="transmembrane region" description="Helical" evidence="1">
    <location>
        <begin position="276"/>
        <end position="294"/>
    </location>
</feature>
<evidence type="ECO:0000313" key="3">
    <source>
        <dbReference type="Proteomes" id="UP000276437"/>
    </source>
</evidence>
<organism evidence="2 3">
    <name type="scientific">Methylomusa anaerophila</name>
    <dbReference type="NCBI Taxonomy" id="1930071"/>
    <lineage>
        <taxon>Bacteria</taxon>
        <taxon>Bacillati</taxon>
        <taxon>Bacillota</taxon>
        <taxon>Negativicutes</taxon>
        <taxon>Selenomonadales</taxon>
        <taxon>Sporomusaceae</taxon>
        <taxon>Methylomusa</taxon>
    </lineage>
</organism>
<keyword evidence="1 2" id="KW-0812">Transmembrane</keyword>
<feature type="transmembrane region" description="Helical" evidence="1">
    <location>
        <begin position="202"/>
        <end position="224"/>
    </location>
</feature>
<sequence>MLSELETIFLYISIIIGATLFALIPTFINSRILKYACLGLSFLVAWIPAAIRYGTGTDYFAYIEKYYEVTFYPQTFLEIIQGREPVFNLLNFLVKWNFNDPQYIFVISSFLLLIFIYRMVEDQSKKINMGLAVFIFMTLFYFASYNILRQYLAMGLVFYSYKYLVEKDFFKFAFLVATASLFHLTALIILPMYFLTGKYRKILLAVYIGAILMIMSFYSVFLQSVTSFEIFERYSVYTPDTDRLLGLGQIIMRLPILLPLLFYSKRIIALNKGYEAYFNFIIIDPFLGVLTYITPNANRIAFYFSLAYILLLSVFPRIFKRPYSYYAYAYVIFYCFAYWILFYIVRGVNNTVPYQFTWFIW</sequence>
<feature type="transmembrane region" description="Helical" evidence="1">
    <location>
        <begin position="132"/>
        <end position="152"/>
    </location>
</feature>
<keyword evidence="1" id="KW-1133">Transmembrane helix</keyword>
<accession>A0A348AGC2</accession>
<reference evidence="2 3" key="1">
    <citation type="journal article" date="2018" name="Int. J. Syst. Evol. Microbiol.">
        <title>Methylomusa anaerophila gen. nov., sp. nov., an anaerobic methanol-utilizing bacterium isolated from a microbial fuel cell.</title>
        <authorList>
            <person name="Amano N."/>
            <person name="Yamamuro A."/>
            <person name="Miyahara M."/>
            <person name="Kouzuma A."/>
            <person name="Abe T."/>
            <person name="Watanabe K."/>
        </authorList>
    </citation>
    <scope>NUCLEOTIDE SEQUENCE [LARGE SCALE GENOMIC DNA]</scope>
    <source>
        <strain evidence="2 3">MMFC1</strain>
    </source>
</reference>
<dbReference type="AlphaFoldDB" id="A0A348AGC2"/>
<protein>
    <submittedName>
        <fullName evidence="2">Transmembrane protein EpsG</fullName>
    </submittedName>
</protein>
<feature type="transmembrane region" description="Helical" evidence="1">
    <location>
        <begin position="244"/>
        <end position="264"/>
    </location>
</feature>
<feature type="transmembrane region" description="Helical" evidence="1">
    <location>
        <begin position="326"/>
        <end position="345"/>
    </location>
</feature>
<feature type="transmembrane region" description="Helical" evidence="1">
    <location>
        <begin position="102"/>
        <end position="120"/>
    </location>
</feature>
<dbReference type="EMBL" id="AP018449">
    <property type="protein sequence ID" value="BBB90120.1"/>
    <property type="molecule type" value="Genomic_DNA"/>
</dbReference>
<dbReference type="OrthoDB" id="1649543at2"/>
<dbReference type="RefSeq" id="WP_126306614.1">
    <property type="nucleotide sequence ID" value="NZ_AP018449.1"/>
</dbReference>
<feature type="transmembrane region" description="Helical" evidence="1">
    <location>
        <begin position="6"/>
        <end position="28"/>
    </location>
</feature>
<dbReference type="Proteomes" id="UP000276437">
    <property type="component" value="Chromosome"/>
</dbReference>
<keyword evidence="1" id="KW-0472">Membrane</keyword>